<organism evidence="2 3">
    <name type="scientific">Fusarium albosuccineum</name>
    <dbReference type="NCBI Taxonomy" id="1237068"/>
    <lineage>
        <taxon>Eukaryota</taxon>
        <taxon>Fungi</taxon>
        <taxon>Dikarya</taxon>
        <taxon>Ascomycota</taxon>
        <taxon>Pezizomycotina</taxon>
        <taxon>Sordariomycetes</taxon>
        <taxon>Hypocreomycetidae</taxon>
        <taxon>Hypocreales</taxon>
        <taxon>Nectriaceae</taxon>
        <taxon>Fusarium</taxon>
        <taxon>Fusarium decemcellulare species complex</taxon>
    </lineage>
</organism>
<evidence type="ECO:0000256" key="1">
    <source>
        <dbReference type="SAM" id="MobiDB-lite"/>
    </source>
</evidence>
<sequence length="228" mass="26496">MIGLVWSPPRGLKRQQGGRKHPDNAQYYRQWGFTIYRTYYGPDSDKYWNMLLGALNQQTSLALGFYEDEEDTDPGDVQRLRELFYLDAREDASLLDGLDDKGIRELCQSKEVDLKSAMAENLYDFVLLADKAVLKDIAEGEFIVKTVALNWEEGSSGWGWMRIPTGYLLELWETLMRWRHDTYRTVCFKGPEKDLERYVWPGDLAIEPTGECSEIRPATLHYSGQRLY</sequence>
<dbReference type="EMBL" id="JAADYS010000815">
    <property type="protein sequence ID" value="KAF4466829.1"/>
    <property type="molecule type" value="Genomic_DNA"/>
</dbReference>
<name>A0A8H4P900_9HYPO</name>
<feature type="region of interest" description="Disordered" evidence="1">
    <location>
        <begin position="1"/>
        <end position="21"/>
    </location>
</feature>
<dbReference type="OrthoDB" id="6499973at2759"/>
<reference evidence="2 3" key="1">
    <citation type="submission" date="2020-01" db="EMBL/GenBank/DDBJ databases">
        <title>Identification and distribution of gene clusters putatively required for synthesis of sphingolipid metabolism inhibitors in phylogenetically diverse species of the filamentous fungus Fusarium.</title>
        <authorList>
            <person name="Kim H.-S."/>
            <person name="Busman M."/>
            <person name="Brown D.W."/>
            <person name="Divon H."/>
            <person name="Uhlig S."/>
            <person name="Proctor R.H."/>
        </authorList>
    </citation>
    <scope>NUCLEOTIDE SEQUENCE [LARGE SCALE GENOMIC DNA]</scope>
    <source>
        <strain evidence="2 3">NRRL 20459</strain>
    </source>
</reference>
<protein>
    <submittedName>
        <fullName evidence="2">Uncharacterized protein</fullName>
    </submittedName>
</protein>
<dbReference type="Proteomes" id="UP000554235">
    <property type="component" value="Unassembled WGS sequence"/>
</dbReference>
<accession>A0A8H4P900</accession>
<keyword evidence="3" id="KW-1185">Reference proteome</keyword>
<gene>
    <name evidence="2" type="ORF">FALBO_6303</name>
</gene>
<evidence type="ECO:0000313" key="2">
    <source>
        <dbReference type="EMBL" id="KAF4466829.1"/>
    </source>
</evidence>
<comment type="caution">
    <text evidence="2">The sequence shown here is derived from an EMBL/GenBank/DDBJ whole genome shotgun (WGS) entry which is preliminary data.</text>
</comment>
<proteinExistence type="predicted"/>
<evidence type="ECO:0000313" key="3">
    <source>
        <dbReference type="Proteomes" id="UP000554235"/>
    </source>
</evidence>
<dbReference type="AlphaFoldDB" id="A0A8H4P900"/>